<reference evidence="3" key="1">
    <citation type="submission" date="2019-09" db="EMBL/GenBank/DDBJ databases">
        <title>Draft genome sequence assemblies of isolates from the urinary tract.</title>
        <authorList>
            <person name="Mores C.R."/>
            <person name="Putonti C."/>
            <person name="Wolfe A.J."/>
        </authorList>
    </citation>
    <scope>NUCLEOTIDE SEQUENCE [LARGE SCALE GENOMIC DNA]</scope>
    <source>
        <strain evidence="3">UMB8614</strain>
    </source>
</reference>
<proteinExistence type="predicted"/>
<accession>A0A5N1BE87</accession>
<keyword evidence="1" id="KW-0812">Transmembrane</keyword>
<organism evidence="2 3">
    <name type="scientific">Aerococcus tenax</name>
    <dbReference type="NCBI Taxonomy" id="3078812"/>
    <lineage>
        <taxon>Bacteria</taxon>
        <taxon>Bacillati</taxon>
        <taxon>Bacillota</taxon>
        <taxon>Bacilli</taxon>
        <taxon>Lactobacillales</taxon>
        <taxon>Aerococcaceae</taxon>
        <taxon>Aerococcus</taxon>
    </lineage>
</organism>
<dbReference type="RefSeq" id="WP_150982816.1">
    <property type="nucleotide sequence ID" value="NZ_VYVN01000040.1"/>
</dbReference>
<keyword evidence="1" id="KW-1133">Transmembrane helix</keyword>
<protein>
    <submittedName>
        <fullName evidence="2">Uncharacterized protein</fullName>
    </submittedName>
</protein>
<sequence>MELDMFSVAFVGIAFWASMVVYLVLKAIVILIIITRFVEIYMYMSVSPIPYSTFTSRELSGVGINYIKNIISLALQGIIIMISVSIFSALRVTFAVKVVNPGDSSASLIWIAIQSLLLIGALTLSVIKSRKIAQSIVDAH</sequence>
<evidence type="ECO:0000256" key="1">
    <source>
        <dbReference type="SAM" id="Phobius"/>
    </source>
</evidence>
<keyword evidence="3" id="KW-1185">Reference proteome</keyword>
<dbReference type="EMBL" id="VYVN01000040">
    <property type="protein sequence ID" value="KAA9237650.1"/>
    <property type="molecule type" value="Genomic_DNA"/>
</dbReference>
<feature type="transmembrane region" description="Helical" evidence="1">
    <location>
        <begin position="6"/>
        <end position="34"/>
    </location>
</feature>
<dbReference type="AlphaFoldDB" id="A0A5N1BE87"/>
<comment type="caution">
    <text evidence="2">The sequence shown here is derived from an EMBL/GenBank/DDBJ whole genome shotgun (WGS) entry which is preliminary data.</text>
</comment>
<name>A0A5N1BE87_9LACT</name>
<evidence type="ECO:0000313" key="2">
    <source>
        <dbReference type="EMBL" id="KAA9237650.1"/>
    </source>
</evidence>
<evidence type="ECO:0000313" key="3">
    <source>
        <dbReference type="Proteomes" id="UP000326476"/>
    </source>
</evidence>
<gene>
    <name evidence="2" type="ORF">F6I34_09405</name>
</gene>
<keyword evidence="1" id="KW-0472">Membrane</keyword>
<dbReference type="Proteomes" id="UP000326476">
    <property type="component" value="Unassembled WGS sequence"/>
</dbReference>
<feature type="transmembrane region" description="Helical" evidence="1">
    <location>
        <begin position="73"/>
        <end position="96"/>
    </location>
</feature>
<feature type="transmembrane region" description="Helical" evidence="1">
    <location>
        <begin position="108"/>
        <end position="127"/>
    </location>
</feature>